<dbReference type="InterPro" id="IPR029058">
    <property type="entry name" value="AB_hydrolase_fold"/>
</dbReference>
<dbReference type="Gene3D" id="3.10.450.590">
    <property type="match status" value="1"/>
</dbReference>
<dbReference type="GO" id="GO:0006508">
    <property type="term" value="P:proteolysis"/>
    <property type="evidence" value="ECO:0007669"/>
    <property type="project" value="InterPro"/>
</dbReference>
<evidence type="ECO:0000256" key="1">
    <source>
        <dbReference type="ARBA" id="ARBA00022801"/>
    </source>
</evidence>
<accession>A0A7V4DDC7</accession>
<protein>
    <submittedName>
        <fullName evidence="4">Alpha/beta fold hydrolase</fullName>
    </submittedName>
</protein>
<comment type="caution">
    <text evidence="4">The sequence shown here is derived from an EMBL/GenBank/DDBJ whole genome shotgun (WGS) entry which is preliminary data.</text>
</comment>
<evidence type="ECO:0000259" key="3">
    <source>
        <dbReference type="Pfam" id="PF13026"/>
    </source>
</evidence>
<evidence type="ECO:0000313" key="4">
    <source>
        <dbReference type="EMBL" id="HGI30253.1"/>
    </source>
</evidence>
<sequence>MLRVWVILAISGVLLGSIACAGESPKSLSLAFLEHIRRGMYEEAWAMEDETMRSLLSSEALKSLWEGMTKDLGNLLAFEVQREEEKNGCTVVSVLSRFERATLLAQVVVDERQRISGLYFVPYTASVYSPPPYAPERFREAQVTFGLPGFELPGTLTLPEGKGPFPCVLLVHGSGANDRDETVLACKPFRDLALGLVREGIATFRYDKRTYVHGAKIAQVLPSFTVEEEVIQDALAALEFLRKQKDVDTRRVFLLGHSLGGWLAPEIALRDGGVRGIVLCAAPARSLPELVLEQMEYLFSLDGTVDESEARQIEAVRKTVVALQERALRDDEAVPYLGGYARYYYSLMGLQPLRDVQRLSCPILVVQGGRDFQVQEKDFLLWKEALSSHPQATFRWYPLLNHLLIPGEGPSTPGEYAQPGHVDETLVRDIALWIREH</sequence>
<keyword evidence="1 4" id="KW-0378">Hydrolase</keyword>
<evidence type="ECO:0000259" key="2">
    <source>
        <dbReference type="Pfam" id="PF12697"/>
    </source>
</evidence>
<dbReference type="GO" id="GO:0004252">
    <property type="term" value="F:serine-type endopeptidase activity"/>
    <property type="evidence" value="ECO:0007669"/>
    <property type="project" value="InterPro"/>
</dbReference>
<dbReference type="InterPro" id="IPR053145">
    <property type="entry name" value="AB_hydrolase_Est10"/>
</dbReference>
<dbReference type="InterPro" id="IPR002471">
    <property type="entry name" value="Pept_S9_AS"/>
</dbReference>
<dbReference type="EMBL" id="DTFV01000043">
    <property type="protein sequence ID" value="HGI30253.1"/>
    <property type="molecule type" value="Genomic_DNA"/>
</dbReference>
<feature type="domain" description="AB hydrolase-1" evidence="2">
    <location>
        <begin position="168"/>
        <end position="402"/>
    </location>
</feature>
<feature type="domain" description="DUF3887" evidence="3">
    <location>
        <begin position="31"/>
        <end position="118"/>
    </location>
</feature>
<dbReference type="InterPro" id="IPR000073">
    <property type="entry name" value="AB_hydrolase_1"/>
</dbReference>
<gene>
    <name evidence="4" type="ORF">ENV30_02920</name>
</gene>
<dbReference type="PANTHER" id="PTHR43265:SF1">
    <property type="entry name" value="ESTERASE ESTD"/>
    <property type="match status" value="1"/>
</dbReference>
<dbReference type="PROSITE" id="PS51257">
    <property type="entry name" value="PROKAR_LIPOPROTEIN"/>
    <property type="match status" value="1"/>
</dbReference>
<proteinExistence type="predicted"/>
<dbReference type="Pfam" id="PF13026">
    <property type="entry name" value="DUF3887"/>
    <property type="match status" value="1"/>
</dbReference>
<dbReference type="Pfam" id="PF12697">
    <property type="entry name" value="Abhydrolase_6"/>
    <property type="match status" value="1"/>
</dbReference>
<dbReference type="InterPro" id="IPR024981">
    <property type="entry name" value="DUF3887"/>
</dbReference>
<reference evidence="4" key="1">
    <citation type="journal article" date="2020" name="mSystems">
        <title>Genome- and Community-Level Interaction Insights into Carbon Utilization and Element Cycling Functions of Hydrothermarchaeota in Hydrothermal Sediment.</title>
        <authorList>
            <person name="Zhou Z."/>
            <person name="Liu Y."/>
            <person name="Xu W."/>
            <person name="Pan J."/>
            <person name="Luo Z.H."/>
            <person name="Li M."/>
        </authorList>
    </citation>
    <scope>NUCLEOTIDE SEQUENCE [LARGE SCALE GENOMIC DNA]</scope>
    <source>
        <strain evidence="4">SpSt-747</strain>
    </source>
</reference>
<dbReference type="AlphaFoldDB" id="A0A7V4DDC7"/>
<dbReference type="PANTHER" id="PTHR43265">
    <property type="entry name" value="ESTERASE ESTD"/>
    <property type="match status" value="1"/>
</dbReference>
<dbReference type="GO" id="GO:0052689">
    <property type="term" value="F:carboxylic ester hydrolase activity"/>
    <property type="evidence" value="ECO:0007669"/>
    <property type="project" value="TreeGrafter"/>
</dbReference>
<dbReference type="PROSITE" id="PS00708">
    <property type="entry name" value="PRO_ENDOPEP_SER"/>
    <property type="match status" value="1"/>
</dbReference>
<name>A0A7V4DDC7_9BACT</name>
<dbReference type="SUPFAM" id="SSF53474">
    <property type="entry name" value="alpha/beta-Hydrolases"/>
    <property type="match status" value="1"/>
</dbReference>
<dbReference type="Gene3D" id="3.40.50.1820">
    <property type="entry name" value="alpha/beta hydrolase"/>
    <property type="match status" value="1"/>
</dbReference>
<organism evidence="4">
    <name type="scientific">Candidatus Caldatribacterium californiense</name>
    <dbReference type="NCBI Taxonomy" id="1454726"/>
    <lineage>
        <taxon>Bacteria</taxon>
        <taxon>Pseudomonadati</taxon>
        <taxon>Atribacterota</taxon>
        <taxon>Atribacteria</taxon>
        <taxon>Atribacterales</taxon>
        <taxon>Candidatus Caldatribacteriaceae</taxon>
        <taxon>Candidatus Caldatribacterium</taxon>
    </lineage>
</organism>